<feature type="transmembrane region" description="Helical" evidence="6">
    <location>
        <begin position="79"/>
        <end position="96"/>
    </location>
</feature>
<keyword evidence="5 6" id="KW-0472">Membrane</keyword>
<feature type="transmembrane region" description="Helical" evidence="6">
    <location>
        <begin position="224"/>
        <end position="244"/>
    </location>
</feature>
<reference evidence="7 8" key="1">
    <citation type="journal article" date="2021" name="Int. J. Syst. Evol. Microbiol.">
        <title>Reticulibacter mediterranei gen. nov., sp. nov., within the new family Reticulibacteraceae fam. nov., and Ktedonospora formicarum gen. nov., sp. nov., Ktedonobacter robiniae sp. nov., Dictyobacter formicarum sp. nov. and Dictyobacter arantiisoli sp. nov., belonging to the class Ktedonobacteria.</title>
        <authorList>
            <person name="Yabe S."/>
            <person name="Zheng Y."/>
            <person name="Wang C.M."/>
            <person name="Sakai Y."/>
            <person name="Abe K."/>
            <person name="Yokota A."/>
            <person name="Donadio S."/>
            <person name="Cavaletti L."/>
            <person name="Monciardini P."/>
        </authorList>
    </citation>
    <scope>NUCLEOTIDE SEQUENCE [LARGE SCALE GENOMIC DNA]</scope>
    <source>
        <strain evidence="7 8">SOSP1-9</strain>
    </source>
</reference>
<keyword evidence="3 6" id="KW-0812">Transmembrane</keyword>
<evidence type="ECO:0000256" key="6">
    <source>
        <dbReference type="SAM" id="Phobius"/>
    </source>
</evidence>
<dbReference type="InterPro" id="IPR005496">
    <property type="entry name" value="Integral_membrane_TerC"/>
</dbReference>
<name>A0ABQ3VID3_9CHLR</name>
<feature type="transmembrane region" description="Helical" evidence="6">
    <location>
        <begin position="131"/>
        <end position="149"/>
    </location>
</feature>
<dbReference type="InterPro" id="IPR022369">
    <property type="entry name" value="Integral_membrane_TerC_rswitch"/>
</dbReference>
<organism evidence="7 8">
    <name type="scientific">Dictyobacter formicarum</name>
    <dbReference type="NCBI Taxonomy" id="2778368"/>
    <lineage>
        <taxon>Bacteria</taxon>
        <taxon>Bacillati</taxon>
        <taxon>Chloroflexota</taxon>
        <taxon>Ktedonobacteria</taxon>
        <taxon>Ktedonobacterales</taxon>
        <taxon>Dictyobacteraceae</taxon>
        <taxon>Dictyobacter</taxon>
    </lineage>
</organism>
<feature type="transmembrane region" description="Helical" evidence="6">
    <location>
        <begin position="194"/>
        <end position="218"/>
    </location>
</feature>
<keyword evidence="8" id="KW-1185">Reference proteome</keyword>
<dbReference type="EMBL" id="BNJJ01000010">
    <property type="protein sequence ID" value="GHO85947.1"/>
    <property type="molecule type" value="Genomic_DNA"/>
</dbReference>
<feature type="transmembrane region" description="Helical" evidence="6">
    <location>
        <begin position="38"/>
        <end position="59"/>
    </location>
</feature>
<evidence type="ECO:0000256" key="4">
    <source>
        <dbReference type="ARBA" id="ARBA00022989"/>
    </source>
</evidence>
<comment type="subcellular location">
    <subcellularLocation>
        <location evidence="1">Membrane</location>
        <topology evidence="1">Multi-pass membrane protein</topology>
    </subcellularLocation>
</comment>
<keyword evidence="4 6" id="KW-1133">Transmembrane helix</keyword>
<feature type="transmembrane region" description="Helical" evidence="6">
    <location>
        <begin position="281"/>
        <end position="299"/>
    </location>
</feature>
<dbReference type="PANTHER" id="PTHR30238">
    <property type="entry name" value="MEMBRANE BOUND PREDICTED REDOX MODULATOR"/>
    <property type="match status" value="1"/>
</dbReference>
<protein>
    <submittedName>
        <fullName evidence="7">Membrane protein</fullName>
    </submittedName>
</protein>
<dbReference type="Pfam" id="PF03741">
    <property type="entry name" value="TerC"/>
    <property type="match status" value="1"/>
</dbReference>
<sequence>MLTGVWPWIWFNLFVLVLLALDLGIFHRKSHAVSTKEALIWSAVWISLALVFNAGVYLVSGGEVALQFLTGYLVEKSLSVDNIFVFVLLFSYFKVPNAYQHRVLFWGIIGALLMRGILIVAGSVLIEQFHWIIYVFGAFLIFTGIKMGVQKEADVHPENNPLVKCAHRLVPVSNDFVRDRFIVKRAGKIMITPLLLVLLVIETSDLLFAVDSIPAIFAVTTDPFIVYTSNVFAILGLRSLYFVFANIIHKFYFLQAGLAVILCFVGLKMVISSFYHVPTGLSLLVIALVLAVAIIASIIRARRRREEQTPVKAEEEESVH</sequence>
<evidence type="ECO:0000313" key="7">
    <source>
        <dbReference type="EMBL" id="GHO85947.1"/>
    </source>
</evidence>
<dbReference type="Proteomes" id="UP000635565">
    <property type="component" value="Unassembled WGS sequence"/>
</dbReference>
<dbReference type="RefSeq" id="WP_373323894.1">
    <property type="nucleotide sequence ID" value="NZ_BNJJ01000010.1"/>
</dbReference>
<feature type="transmembrane region" description="Helical" evidence="6">
    <location>
        <begin position="6"/>
        <end position="26"/>
    </location>
</feature>
<dbReference type="PANTHER" id="PTHR30238:SF0">
    <property type="entry name" value="THYLAKOID MEMBRANE PROTEIN TERC, CHLOROPLASTIC"/>
    <property type="match status" value="1"/>
</dbReference>
<feature type="transmembrane region" description="Helical" evidence="6">
    <location>
        <begin position="103"/>
        <end position="125"/>
    </location>
</feature>
<proteinExistence type="inferred from homology"/>
<evidence type="ECO:0000256" key="3">
    <source>
        <dbReference type="ARBA" id="ARBA00022692"/>
    </source>
</evidence>
<evidence type="ECO:0000313" key="8">
    <source>
        <dbReference type="Proteomes" id="UP000635565"/>
    </source>
</evidence>
<gene>
    <name evidence="7" type="ORF">KSZ_39530</name>
</gene>
<comment type="similarity">
    <text evidence="2">Belongs to the TerC family.</text>
</comment>
<dbReference type="NCBIfam" id="TIGR03718">
    <property type="entry name" value="R_switched_Alx"/>
    <property type="match status" value="1"/>
</dbReference>
<evidence type="ECO:0000256" key="2">
    <source>
        <dbReference type="ARBA" id="ARBA00007511"/>
    </source>
</evidence>
<comment type="caution">
    <text evidence="7">The sequence shown here is derived from an EMBL/GenBank/DDBJ whole genome shotgun (WGS) entry which is preliminary data.</text>
</comment>
<evidence type="ECO:0000256" key="5">
    <source>
        <dbReference type="ARBA" id="ARBA00023136"/>
    </source>
</evidence>
<accession>A0ABQ3VID3</accession>
<feature type="transmembrane region" description="Helical" evidence="6">
    <location>
        <begin position="251"/>
        <end position="275"/>
    </location>
</feature>
<evidence type="ECO:0000256" key="1">
    <source>
        <dbReference type="ARBA" id="ARBA00004141"/>
    </source>
</evidence>